<reference evidence="4" key="1">
    <citation type="journal article" date="2019" name="Plant Biotechnol. J.">
        <title>Genome sequencing of the Australian wild diploid species Gossypium australe highlights disease resistance and delayed gland morphogenesis.</title>
        <authorList>
            <person name="Cai Y."/>
            <person name="Cai X."/>
            <person name="Wang Q."/>
            <person name="Wang P."/>
            <person name="Zhang Y."/>
            <person name="Cai C."/>
            <person name="Xu Y."/>
            <person name="Wang K."/>
            <person name="Zhou Z."/>
            <person name="Wang C."/>
            <person name="Geng S."/>
            <person name="Li B."/>
            <person name="Dong Q."/>
            <person name="Hou Y."/>
            <person name="Wang H."/>
            <person name="Ai P."/>
            <person name="Liu Z."/>
            <person name="Yi F."/>
            <person name="Sun M."/>
            <person name="An G."/>
            <person name="Cheng J."/>
            <person name="Zhang Y."/>
            <person name="Shi Q."/>
            <person name="Xie Y."/>
            <person name="Shi X."/>
            <person name="Chang Y."/>
            <person name="Huang F."/>
            <person name="Chen Y."/>
            <person name="Hong S."/>
            <person name="Mi L."/>
            <person name="Sun Q."/>
            <person name="Zhang L."/>
            <person name="Zhou B."/>
            <person name="Peng R."/>
            <person name="Zhang X."/>
            <person name="Liu F."/>
        </authorList>
    </citation>
    <scope>NUCLEOTIDE SEQUENCE [LARGE SCALE GENOMIC DNA]</scope>
    <source>
        <strain evidence="4">cv. PA1801</strain>
    </source>
</reference>
<gene>
    <name evidence="3" type="ORF">EPI10_034331</name>
</gene>
<evidence type="ECO:0000256" key="1">
    <source>
        <dbReference type="SAM" id="MobiDB-lite"/>
    </source>
</evidence>
<dbReference type="AlphaFoldDB" id="A0A5B6TYU1"/>
<accession>A0A5B6TYU1</accession>
<dbReference type="PANTHER" id="PTHR36816">
    <property type="entry name" value="ATP SYNTHASE PROTEIN YMF19"/>
    <property type="match status" value="1"/>
</dbReference>
<evidence type="ECO:0000259" key="2">
    <source>
        <dbReference type="Pfam" id="PF06449"/>
    </source>
</evidence>
<dbReference type="OrthoDB" id="1879916at2759"/>
<name>A0A5B6TYU1_9ROSI</name>
<dbReference type="EMBL" id="SMMG02000186">
    <property type="protein sequence ID" value="KAA3449444.1"/>
    <property type="molecule type" value="Genomic_DNA"/>
</dbReference>
<proteinExistence type="predicted"/>
<comment type="caution">
    <text evidence="3">The sequence shown here is derived from an EMBL/GenBank/DDBJ whole genome shotgun (WGS) entry which is preliminary data.</text>
</comment>
<feature type="region of interest" description="Disordered" evidence="1">
    <location>
        <begin position="213"/>
        <end position="254"/>
    </location>
</feature>
<protein>
    <submittedName>
        <fullName evidence="3">ORFB protein</fullName>
    </submittedName>
</protein>
<evidence type="ECO:0000313" key="3">
    <source>
        <dbReference type="EMBL" id="KAA3449444.1"/>
    </source>
</evidence>
<dbReference type="Proteomes" id="UP000325315">
    <property type="component" value="Unassembled WGS sequence"/>
</dbReference>
<dbReference type="Pfam" id="PF06449">
    <property type="entry name" value="YMF19_C"/>
    <property type="match status" value="1"/>
</dbReference>
<dbReference type="PANTHER" id="PTHR36816:SF1">
    <property type="entry name" value="ATP SYNTHASE PROTEIN YMF19"/>
    <property type="match status" value="1"/>
</dbReference>
<keyword evidence="4" id="KW-1185">Reference proteome</keyword>
<sequence>MTAGGGVREGGHLAAISRLASLTLRGQEADTVVVAPCYDPSCREGILKLRNQLLSHRGNKIRSKDPKNLEDISRKGFRTGLSYMYSSLSEVSQWCKTVDYLGKRRKITLISDFGEISGSRGMERQILYLISKSSYNTSSSRITCWKNIMLTHKNPEEKGSLPRREGIQKKLDVRKLKRKCNSRVRKGLSQVRYAWGRMKSMYLNETYKIEPPIDGIRRAESKTRKAPAISKPNAKQSPRRKVKKLASSFALNPR</sequence>
<feature type="domain" description="ATP synthase YMF19 uncharacterised C-terminal" evidence="2">
    <location>
        <begin position="99"/>
        <end position="144"/>
    </location>
</feature>
<organism evidence="3 4">
    <name type="scientific">Gossypium australe</name>
    <dbReference type="NCBI Taxonomy" id="47621"/>
    <lineage>
        <taxon>Eukaryota</taxon>
        <taxon>Viridiplantae</taxon>
        <taxon>Streptophyta</taxon>
        <taxon>Embryophyta</taxon>
        <taxon>Tracheophyta</taxon>
        <taxon>Spermatophyta</taxon>
        <taxon>Magnoliopsida</taxon>
        <taxon>eudicotyledons</taxon>
        <taxon>Gunneridae</taxon>
        <taxon>Pentapetalae</taxon>
        <taxon>rosids</taxon>
        <taxon>malvids</taxon>
        <taxon>Malvales</taxon>
        <taxon>Malvaceae</taxon>
        <taxon>Malvoideae</taxon>
        <taxon>Gossypium</taxon>
    </lineage>
</organism>
<dbReference type="GO" id="GO:0005739">
    <property type="term" value="C:mitochondrion"/>
    <property type="evidence" value="ECO:0007669"/>
    <property type="project" value="InterPro"/>
</dbReference>
<dbReference type="InterPro" id="IPR044975">
    <property type="entry name" value="YMF19-like"/>
</dbReference>
<dbReference type="InterPro" id="IPR009455">
    <property type="entry name" value="YMF19"/>
</dbReference>
<evidence type="ECO:0000313" key="4">
    <source>
        <dbReference type="Proteomes" id="UP000325315"/>
    </source>
</evidence>
<dbReference type="GO" id="GO:0016020">
    <property type="term" value="C:membrane"/>
    <property type="evidence" value="ECO:0007669"/>
    <property type="project" value="InterPro"/>
</dbReference>